<dbReference type="PANTHER" id="PTHR45714:SF16">
    <property type="entry name" value="HOMEOBOX-LEUCINE ZIPPER PROTEIN HAT2"/>
    <property type="match status" value="1"/>
</dbReference>
<evidence type="ECO:0000259" key="5">
    <source>
        <dbReference type="Pfam" id="PF04618"/>
    </source>
</evidence>
<feature type="domain" description="HD-ZIP protein N-terminal" evidence="5">
    <location>
        <begin position="1"/>
        <end position="107"/>
    </location>
</feature>
<dbReference type="GO" id="GO:0005634">
    <property type="term" value="C:nucleus"/>
    <property type="evidence" value="ECO:0007669"/>
    <property type="project" value="UniProtKB-SubCell"/>
</dbReference>
<feature type="compositionally biased region" description="Basic and acidic residues" evidence="4">
    <location>
        <begin position="102"/>
        <end position="119"/>
    </location>
</feature>
<dbReference type="InterPro" id="IPR050762">
    <property type="entry name" value="HD-ZIP_Homeobox_LZ_Class_II"/>
</dbReference>
<feature type="region of interest" description="Disordered" evidence="4">
    <location>
        <begin position="79"/>
        <end position="136"/>
    </location>
</feature>
<evidence type="ECO:0000256" key="2">
    <source>
        <dbReference type="ARBA" id="ARBA00023015"/>
    </source>
</evidence>
<evidence type="ECO:0000256" key="1">
    <source>
        <dbReference type="ARBA" id="ARBA00004123"/>
    </source>
</evidence>
<keyword evidence="3" id="KW-0804">Transcription</keyword>
<feature type="compositionally biased region" description="Low complexity" evidence="4">
    <location>
        <begin position="88"/>
        <end position="100"/>
    </location>
</feature>
<evidence type="ECO:0000313" key="7">
    <source>
        <dbReference type="Proteomes" id="UP000027120"/>
    </source>
</evidence>
<dbReference type="SMR" id="A0A067F5F1"/>
<dbReference type="Proteomes" id="UP000027120">
    <property type="component" value="Unassembled WGS sequence"/>
</dbReference>
<proteinExistence type="predicted"/>
<evidence type="ECO:0000256" key="3">
    <source>
        <dbReference type="ARBA" id="ARBA00023163"/>
    </source>
</evidence>
<dbReference type="InterPro" id="IPR006712">
    <property type="entry name" value="HD-ZIP_N"/>
</dbReference>
<gene>
    <name evidence="6" type="ORF">CISIN_1g029573mg</name>
</gene>
<organism evidence="6 7">
    <name type="scientific">Citrus sinensis</name>
    <name type="common">Sweet orange</name>
    <name type="synonym">Citrus aurantium var. sinensis</name>
    <dbReference type="NCBI Taxonomy" id="2711"/>
    <lineage>
        <taxon>Eukaryota</taxon>
        <taxon>Viridiplantae</taxon>
        <taxon>Streptophyta</taxon>
        <taxon>Embryophyta</taxon>
        <taxon>Tracheophyta</taxon>
        <taxon>Spermatophyta</taxon>
        <taxon>Magnoliopsida</taxon>
        <taxon>eudicotyledons</taxon>
        <taxon>Gunneridae</taxon>
        <taxon>Pentapetalae</taxon>
        <taxon>rosids</taxon>
        <taxon>malvids</taxon>
        <taxon>Sapindales</taxon>
        <taxon>Rutaceae</taxon>
        <taxon>Aurantioideae</taxon>
        <taxon>Citrus</taxon>
    </lineage>
</organism>
<reference evidence="6 7" key="1">
    <citation type="submission" date="2014-04" db="EMBL/GenBank/DDBJ databases">
        <authorList>
            <consortium name="International Citrus Genome Consortium"/>
            <person name="Gmitter F."/>
            <person name="Chen C."/>
            <person name="Farmerie W."/>
            <person name="Harkins T."/>
            <person name="Desany B."/>
            <person name="Mohiuddin M."/>
            <person name="Kodira C."/>
            <person name="Borodovsky M."/>
            <person name="Lomsadze A."/>
            <person name="Burns P."/>
            <person name="Jenkins J."/>
            <person name="Prochnik S."/>
            <person name="Shu S."/>
            <person name="Chapman J."/>
            <person name="Pitluck S."/>
            <person name="Schmutz J."/>
            <person name="Rokhsar D."/>
        </authorList>
    </citation>
    <scope>NUCLEOTIDE SEQUENCE</scope>
</reference>
<evidence type="ECO:0000313" key="6">
    <source>
        <dbReference type="EMBL" id="KDO61350.1"/>
    </source>
</evidence>
<dbReference type="AlphaFoldDB" id="A0A067F5F1"/>
<name>A0A067F5F1_CITSI</name>
<sequence length="191" mass="21337">MAEKDDLGLSLSLSFPQNHHSLQLNLMPSSACSTSPSGFSLQKTPWNEALFPSSDPNSESCRAETRSFLRGIDVNRLPSHADNEEEVGVSSPNSTISSVSGKRSEREPNGDELEMERACSRGISDEEDGDTSRKKLRLSKDQSAILEESFKEHNTLNPVSIFLLRLLLVLRENEVKLEKKKKKTFLQFLIS</sequence>
<dbReference type="EMBL" id="KK784925">
    <property type="protein sequence ID" value="KDO61350.1"/>
    <property type="molecule type" value="Genomic_DNA"/>
</dbReference>
<evidence type="ECO:0000256" key="4">
    <source>
        <dbReference type="SAM" id="MobiDB-lite"/>
    </source>
</evidence>
<dbReference type="Pfam" id="PF04618">
    <property type="entry name" value="HD-ZIP_N"/>
    <property type="match status" value="1"/>
</dbReference>
<comment type="subcellular location">
    <subcellularLocation>
        <location evidence="1">Nucleus</location>
    </subcellularLocation>
</comment>
<keyword evidence="7" id="KW-1185">Reference proteome</keyword>
<dbReference type="PANTHER" id="PTHR45714">
    <property type="entry name" value="HOMEOBOX-LEUCINE ZIPPER PROTEIN HAT14"/>
    <property type="match status" value="1"/>
</dbReference>
<accession>A0A067F5F1</accession>
<protein>
    <recommendedName>
        <fullName evidence="5">HD-ZIP protein N-terminal domain-containing protein</fullName>
    </recommendedName>
</protein>
<dbReference type="PaxDb" id="2711-XP_006477139.1"/>
<dbReference type="STRING" id="2711.A0A067F5F1"/>
<keyword evidence="2" id="KW-0805">Transcription regulation</keyword>